<reference evidence="2 3" key="1">
    <citation type="journal article" date="2016" name="Mol. Biol. Evol.">
        <title>Comparative Genomics of Early-Diverging Mushroom-Forming Fungi Provides Insights into the Origins of Lignocellulose Decay Capabilities.</title>
        <authorList>
            <person name="Nagy L.G."/>
            <person name="Riley R."/>
            <person name="Tritt A."/>
            <person name="Adam C."/>
            <person name="Daum C."/>
            <person name="Floudas D."/>
            <person name="Sun H."/>
            <person name="Yadav J.S."/>
            <person name="Pangilinan J."/>
            <person name="Larsson K.H."/>
            <person name="Matsuura K."/>
            <person name="Barry K."/>
            <person name="Labutti K."/>
            <person name="Kuo R."/>
            <person name="Ohm R.A."/>
            <person name="Bhattacharya S.S."/>
            <person name="Shirouzu T."/>
            <person name="Yoshinaga Y."/>
            <person name="Martin F.M."/>
            <person name="Grigoriev I.V."/>
            <person name="Hibbett D.S."/>
        </authorList>
    </citation>
    <scope>NUCLEOTIDE SEQUENCE [LARGE SCALE GENOMIC DNA]</scope>
    <source>
        <strain evidence="2 3">93-53</strain>
    </source>
</reference>
<evidence type="ECO:0000256" key="1">
    <source>
        <dbReference type="SAM" id="MobiDB-lite"/>
    </source>
</evidence>
<name>A0A165HSE1_9APHY</name>
<feature type="compositionally biased region" description="Basic residues" evidence="1">
    <location>
        <begin position="86"/>
        <end position="124"/>
    </location>
</feature>
<feature type="region of interest" description="Disordered" evidence="1">
    <location>
        <begin position="198"/>
        <end position="224"/>
    </location>
</feature>
<accession>A0A165HSE1</accession>
<evidence type="ECO:0000313" key="3">
    <source>
        <dbReference type="Proteomes" id="UP000076871"/>
    </source>
</evidence>
<dbReference type="GeneID" id="63818451"/>
<dbReference type="RefSeq" id="XP_040769772.1">
    <property type="nucleotide sequence ID" value="XM_040901419.1"/>
</dbReference>
<evidence type="ECO:0000313" key="2">
    <source>
        <dbReference type="EMBL" id="KZT12124.1"/>
    </source>
</evidence>
<feature type="region of interest" description="Disordered" evidence="1">
    <location>
        <begin position="75"/>
        <end position="131"/>
    </location>
</feature>
<dbReference type="InParanoid" id="A0A165HSE1"/>
<keyword evidence="3" id="KW-1185">Reference proteome</keyword>
<feature type="compositionally biased region" description="Basic and acidic residues" evidence="1">
    <location>
        <begin position="205"/>
        <end position="217"/>
    </location>
</feature>
<protein>
    <submittedName>
        <fullName evidence="2">Uncharacterized protein</fullName>
    </submittedName>
</protein>
<dbReference type="Proteomes" id="UP000076871">
    <property type="component" value="Unassembled WGS sequence"/>
</dbReference>
<sequence length="224" mass="25337">MAADRSGCRLARGWSICMTKSMRRTRMRRGLRRWSIRTAGRRRMWALRRSGSPSRSGLRRRRRCMFLRRTTCRGRSSCGGTPRGISRIRTRRSMACTRRRRSTRRTSRGTSRRSRRRRQRRAAARRTPAGAWAAWESGAAPGVAGETEATVTMGPHTPARTPSRSTPCARAISSPYTRATARIALLKPQDAFVVTVPWRDDGEDDGRGYREGRREGWGRSGGSG</sequence>
<dbReference type="AlphaFoldDB" id="A0A165HSE1"/>
<organism evidence="2 3">
    <name type="scientific">Laetiporus sulphureus 93-53</name>
    <dbReference type="NCBI Taxonomy" id="1314785"/>
    <lineage>
        <taxon>Eukaryota</taxon>
        <taxon>Fungi</taxon>
        <taxon>Dikarya</taxon>
        <taxon>Basidiomycota</taxon>
        <taxon>Agaricomycotina</taxon>
        <taxon>Agaricomycetes</taxon>
        <taxon>Polyporales</taxon>
        <taxon>Laetiporus</taxon>
    </lineage>
</organism>
<proteinExistence type="predicted"/>
<dbReference type="EMBL" id="KV427606">
    <property type="protein sequence ID" value="KZT12124.1"/>
    <property type="molecule type" value="Genomic_DNA"/>
</dbReference>
<gene>
    <name evidence="2" type="ORF">LAESUDRAFT_167129</name>
</gene>